<evidence type="ECO:0000256" key="2">
    <source>
        <dbReference type="ARBA" id="ARBA00022692"/>
    </source>
</evidence>
<evidence type="ECO:0000256" key="3">
    <source>
        <dbReference type="ARBA" id="ARBA00022989"/>
    </source>
</evidence>
<dbReference type="OrthoDB" id="202910at2759"/>
<keyword evidence="8" id="KW-1185">Reference proteome</keyword>
<reference evidence="7" key="1">
    <citation type="journal article" date="2021" name="Sci. Rep.">
        <title>Diploid genomic architecture of Nitzschia inconspicua, an elite biomass production diatom.</title>
        <authorList>
            <person name="Oliver A."/>
            <person name="Podell S."/>
            <person name="Pinowska A."/>
            <person name="Traller J.C."/>
            <person name="Smith S.R."/>
            <person name="McClure R."/>
            <person name="Beliaev A."/>
            <person name="Bohutskyi P."/>
            <person name="Hill E.A."/>
            <person name="Rabines A."/>
            <person name="Zheng H."/>
            <person name="Allen L.Z."/>
            <person name="Kuo A."/>
            <person name="Grigoriev I.V."/>
            <person name="Allen A.E."/>
            <person name="Hazlebeck D."/>
            <person name="Allen E.E."/>
        </authorList>
    </citation>
    <scope>NUCLEOTIDE SEQUENCE</scope>
    <source>
        <strain evidence="7">Hildebrandi</strain>
    </source>
</reference>
<evidence type="ECO:0000256" key="4">
    <source>
        <dbReference type="ARBA" id="ARBA00023136"/>
    </source>
</evidence>
<organism evidence="7 8">
    <name type="scientific">Nitzschia inconspicua</name>
    <dbReference type="NCBI Taxonomy" id="303405"/>
    <lineage>
        <taxon>Eukaryota</taxon>
        <taxon>Sar</taxon>
        <taxon>Stramenopiles</taxon>
        <taxon>Ochrophyta</taxon>
        <taxon>Bacillariophyta</taxon>
        <taxon>Bacillariophyceae</taxon>
        <taxon>Bacillariophycidae</taxon>
        <taxon>Bacillariales</taxon>
        <taxon>Bacillariaceae</taxon>
        <taxon>Nitzschia</taxon>
    </lineage>
</organism>
<feature type="transmembrane region" description="Helical" evidence="5">
    <location>
        <begin position="183"/>
        <end position="201"/>
    </location>
</feature>
<proteinExistence type="predicted"/>
<protein>
    <submittedName>
        <fullName evidence="7">COPI associated protein</fullName>
    </submittedName>
</protein>
<name>A0A9K3PI34_9STRA</name>
<dbReference type="InterPro" id="IPR013714">
    <property type="entry name" value="Golgi_TVP15"/>
</dbReference>
<evidence type="ECO:0000313" key="7">
    <source>
        <dbReference type="EMBL" id="KAG7347561.1"/>
    </source>
</evidence>
<evidence type="ECO:0000256" key="1">
    <source>
        <dbReference type="ARBA" id="ARBA00004141"/>
    </source>
</evidence>
<keyword evidence="4 5" id="KW-0472">Membrane</keyword>
<dbReference type="GO" id="GO:0016020">
    <property type="term" value="C:membrane"/>
    <property type="evidence" value="ECO:0007669"/>
    <property type="project" value="UniProtKB-SubCell"/>
</dbReference>
<accession>A0A9K3PI34</accession>
<dbReference type="EMBL" id="JAGRRH010000044">
    <property type="protein sequence ID" value="KAG7338989.1"/>
    <property type="molecule type" value="Genomic_DNA"/>
</dbReference>
<evidence type="ECO:0000313" key="8">
    <source>
        <dbReference type="Proteomes" id="UP000693970"/>
    </source>
</evidence>
<dbReference type="PANTHER" id="PTHR38894">
    <property type="entry name" value="TRANSMEMBRANE PROTEIN"/>
    <property type="match status" value="1"/>
</dbReference>
<dbReference type="AlphaFoldDB" id="A0A9K3PI34"/>
<keyword evidence="3 5" id="KW-1133">Transmembrane helix</keyword>
<dbReference type="Proteomes" id="UP000693970">
    <property type="component" value="Unassembled WGS sequence"/>
</dbReference>
<reference evidence="7" key="2">
    <citation type="submission" date="2021-04" db="EMBL/GenBank/DDBJ databases">
        <authorList>
            <person name="Podell S."/>
        </authorList>
    </citation>
    <scope>NUCLEOTIDE SEQUENCE</scope>
    <source>
        <strain evidence="7">Hildebrandi</strain>
    </source>
</reference>
<sequence>MSFGLQRMSSRCKDYHDQKHQGVLQAPTTATHRIIEIHIFKPFRHHLQSILIMSGYGEPDWVNSQQNSATIDEANISEGVTAAQAPSSSSKESGVGKGGCALCMLSLMNMGLAALMSALGVLTLIEVHRTGFRDLSEPFLASYMILFALLLFLYEIMWWSPFPAMNKSMRKNFGFMYGLRGKGLYIIFVAFLCFGLGKDASIKEMNYATGAAFLAGGLLHFFVIFFHPELAMKYQAPTAGLLSDSAATNNDNVV</sequence>
<evidence type="ECO:0000313" key="6">
    <source>
        <dbReference type="EMBL" id="KAG7338989.1"/>
    </source>
</evidence>
<comment type="caution">
    <text evidence="7">The sequence shown here is derived from an EMBL/GenBank/DDBJ whole genome shotgun (WGS) entry which is preliminary data.</text>
</comment>
<gene>
    <name evidence="7" type="ORF">IV203_016266</name>
    <name evidence="6" type="ORF">IV203_017480</name>
</gene>
<keyword evidence="2 5" id="KW-0812">Transmembrane</keyword>
<dbReference type="EMBL" id="JAGRRH010000020">
    <property type="protein sequence ID" value="KAG7347561.1"/>
    <property type="molecule type" value="Genomic_DNA"/>
</dbReference>
<feature type="transmembrane region" description="Helical" evidence="5">
    <location>
        <begin position="100"/>
        <end position="125"/>
    </location>
</feature>
<evidence type="ECO:0000256" key="5">
    <source>
        <dbReference type="SAM" id="Phobius"/>
    </source>
</evidence>
<dbReference type="Pfam" id="PF08507">
    <property type="entry name" value="COPI_assoc"/>
    <property type="match status" value="1"/>
</dbReference>
<feature type="transmembrane region" description="Helical" evidence="5">
    <location>
        <begin position="140"/>
        <end position="162"/>
    </location>
</feature>
<dbReference type="PANTHER" id="PTHR38894:SF1">
    <property type="entry name" value="TRANSMEMBRANE PROTEIN"/>
    <property type="match status" value="1"/>
</dbReference>
<feature type="transmembrane region" description="Helical" evidence="5">
    <location>
        <begin position="207"/>
        <end position="226"/>
    </location>
</feature>
<comment type="subcellular location">
    <subcellularLocation>
        <location evidence="1">Membrane</location>
        <topology evidence="1">Multi-pass membrane protein</topology>
    </subcellularLocation>
</comment>